<dbReference type="Pfam" id="PF00412">
    <property type="entry name" value="LIM"/>
    <property type="match status" value="4"/>
</dbReference>
<keyword evidence="7" id="KW-0539">Nucleus</keyword>
<evidence type="ECO:0000256" key="7">
    <source>
        <dbReference type="ARBA" id="ARBA00023242"/>
    </source>
</evidence>
<feature type="region of interest" description="Disordered" evidence="9">
    <location>
        <begin position="1"/>
        <end position="57"/>
    </location>
</feature>
<dbReference type="CDD" id="cd09346">
    <property type="entry name" value="LIM3_FHL"/>
    <property type="match status" value="1"/>
</dbReference>
<dbReference type="Pfam" id="PF25076">
    <property type="entry name" value="LIM_FHL2-3_N"/>
    <property type="match status" value="1"/>
</dbReference>
<proteinExistence type="evidence at transcript level"/>
<accession>C1BUK7</accession>
<comment type="subcellular location">
    <subcellularLocation>
        <location evidence="1">Nucleus</location>
    </subcellularLocation>
</comment>
<keyword evidence="3" id="KW-0677">Repeat</keyword>
<feature type="domain" description="LIM zinc-binding" evidence="10">
    <location>
        <begin position="169"/>
        <end position="228"/>
    </location>
</feature>
<evidence type="ECO:0000256" key="3">
    <source>
        <dbReference type="ARBA" id="ARBA00022737"/>
    </source>
</evidence>
<dbReference type="GO" id="GO:0003712">
    <property type="term" value="F:transcription coregulator activity"/>
    <property type="evidence" value="ECO:0007669"/>
    <property type="project" value="TreeGrafter"/>
</dbReference>
<evidence type="ECO:0000256" key="1">
    <source>
        <dbReference type="ARBA" id="ARBA00004123"/>
    </source>
</evidence>
<dbReference type="InterPro" id="IPR001781">
    <property type="entry name" value="Znf_LIM"/>
</dbReference>
<dbReference type="EMBL" id="BT078286">
    <property type="protein sequence ID" value="ACO12710.1"/>
    <property type="molecule type" value="mRNA"/>
</dbReference>
<keyword evidence="2 8" id="KW-0479">Metal-binding</keyword>
<dbReference type="CDD" id="cd09425">
    <property type="entry name" value="LIM4_LIMPETin"/>
    <property type="match status" value="1"/>
</dbReference>
<sequence length="361" mass="40430">MASMVGGMPGAESRVKKVKKVTKSSKLGGDGSTEVVTTETTTTSSSSSHMSQHENGLSSFDQKGGTDNFVEEKMFCHHCDDSLAGHRYVLRDDHPYCIKCYESVFANNCDECSKIIGIDSKDLSYKEKHWHEACFVCTKCRTSLVDKQFGSKADRIYCGSCYDSQFATRCDGCGDVFRAGMKKMEYKTRQWHEKCFTCCTCNNAIGTKSFIPKEHDIYCAKCYEDKFATKCIKCNKVITQGGVTYRNEPWHRECFTCTHCEKSLAGQRFTSRDDQPYCADCFGELFSKRCTACAKPITGKGGLGSTKFVAFETLAWHNECFFCAHCNESMVGKGFIQDEGNIVCPECAKKKMIAEMDAQNE</sequence>
<dbReference type="GO" id="GO:0030018">
    <property type="term" value="C:Z disc"/>
    <property type="evidence" value="ECO:0007669"/>
    <property type="project" value="TreeGrafter"/>
</dbReference>
<dbReference type="AlphaFoldDB" id="C1BUK7"/>
<keyword evidence="4" id="KW-0863">Zinc-finger</keyword>
<dbReference type="GO" id="GO:0008270">
    <property type="term" value="F:zinc ion binding"/>
    <property type="evidence" value="ECO:0007669"/>
    <property type="project" value="UniProtKB-KW"/>
</dbReference>
<reference evidence="11" key="1">
    <citation type="submission" date="2009-06" db="EMBL/GenBank/DDBJ databases">
        <title>Lepeophtheirus salmonis ESTs and full-length cDNAs.</title>
        <authorList>
            <person name="Yasuike M."/>
            <person name="von Schalburg K."/>
            <person name="Cooper G."/>
            <person name="Leong J."/>
            <person name="Jones S.R.M."/>
            <person name="Koop B.F."/>
        </authorList>
    </citation>
    <scope>NUCLEOTIDE SEQUENCE</scope>
    <source>
        <strain evidence="11">Pacific form</strain>
        <tissue evidence="11">Whole</tissue>
    </source>
</reference>
<evidence type="ECO:0000256" key="2">
    <source>
        <dbReference type="ARBA" id="ARBA00022723"/>
    </source>
</evidence>
<evidence type="ECO:0000259" key="10">
    <source>
        <dbReference type="PROSITE" id="PS50023"/>
    </source>
</evidence>
<gene>
    <name evidence="11" type="primary">FHL2</name>
</gene>
<dbReference type="PANTHER" id="PTHR24205">
    <property type="entry name" value="FOUR AND A HALF LIM DOMAINS PROTEIN"/>
    <property type="match status" value="1"/>
</dbReference>
<dbReference type="PANTHER" id="PTHR24205:SF4">
    <property type="entry name" value="PROTEIN ESPINAS"/>
    <property type="match status" value="1"/>
</dbReference>
<feature type="domain" description="LIM zinc-binding" evidence="10">
    <location>
        <begin position="107"/>
        <end position="168"/>
    </location>
</feature>
<dbReference type="FunFam" id="2.10.110.10:FF:000070">
    <property type="entry name" value="Four and a half LIM domains 3"/>
    <property type="match status" value="1"/>
</dbReference>
<evidence type="ECO:0000256" key="9">
    <source>
        <dbReference type="SAM" id="MobiDB-lite"/>
    </source>
</evidence>
<dbReference type="GO" id="GO:0005634">
    <property type="term" value="C:nucleus"/>
    <property type="evidence" value="ECO:0007669"/>
    <property type="project" value="UniProtKB-SubCell"/>
</dbReference>
<keyword evidence="6 8" id="KW-0440">LIM domain</keyword>
<feature type="domain" description="LIM zinc-binding" evidence="10">
    <location>
        <begin position="289"/>
        <end position="354"/>
    </location>
</feature>
<dbReference type="FunFam" id="2.10.110.10:FF:000013">
    <property type="entry name" value="Four and a half LIM domains 1"/>
    <property type="match status" value="1"/>
</dbReference>
<feature type="compositionally biased region" description="Low complexity" evidence="9">
    <location>
        <begin position="32"/>
        <end position="48"/>
    </location>
</feature>
<evidence type="ECO:0000256" key="8">
    <source>
        <dbReference type="PROSITE-ProRule" id="PRU00125"/>
    </source>
</evidence>
<evidence type="ECO:0000256" key="4">
    <source>
        <dbReference type="ARBA" id="ARBA00022771"/>
    </source>
</evidence>
<dbReference type="SMART" id="SM00132">
    <property type="entry name" value="LIM"/>
    <property type="match status" value="4"/>
</dbReference>
<keyword evidence="5 8" id="KW-0862">Zinc</keyword>
<protein>
    <submittedName>
        <fullName evidence="11">Four and a half LIM domains protein 2</fullName>
    </submittedName>
</protein>
<organism evidence="11">
    <name type="scientific">Lepeophtheirus salmonis</name>
    <name type="common">Salmon louse</name>
    <name type="synonym">Caligus salmonis</name>
    <dbReference type="NCBI Taxonomy" id="72036"/>
    <lineage>
        <taxon>Eukaryota</taxon>
        <taxon>Metazoa</taxon>
        <taxon>Ecdysozoa</taxon>
        <taxon>Arthropoda</taxon>
        <taxon>Crustacea</taxon>
        <taxon>Multicrustacea</taxon>
        <taxon>Hexanauplia</taxon>
        <taxon>Copepoda</taxon>
        <taxon>Siphonostomatoida</taxon>
        <taxon>Caligidae</taxon>
        <taxon>Lepeophtheirus</taxon>
    </lineage>
</organism>
<evidence type="ECO:0000256" key="6">
    <source>
        <dbReference type="ARBA" id="ARBA00023038"/>
    </source>
</evidence>
<dbReference type="InterPro" id="IPR056807">
    <property type="entry name" value="LIM_FHL1/2/3/5_N"/>
</dbReference>
<evidence type="ECO:0000256" key="5">
    <source>
        <dbReference type="ARBA" id="ARBA00022833"/>
    </source>
</evidence>
<dbReference type="Gene3D" id="2.10.110.10">
    <property type="entry name" value="Cysteine Rich Protein"/>
    <property type="match status" value="5"/>
</dbReference>
<dbReference type="FunFam" id="2.10.110.10:FF:000081">
    <property type="entry name" value="Uncharacterized protein, isoform A"/>
    <property type="match status" value="1"/>
</dbReference>
<dbReference type="SUPFAM" id="SSF57716">
    <property type="entry name" value="Glucocorticoid receptor-like (DNA-binding domain)"/>
    <property type="match status" value="5"/>
</dbReference>
<dbReference type="PROSITE" id="PS50023">
    <property type="entry name" value="LIM_DOMAIN_2"/>
    <property type="match status" value="4"/>
</dbReference>
<dbReference type="PROSITE" id="PS00478">
    <property type="entry name" value="LIM_DOMAIN_1"/>
    <property type="match status" value="2"/>
</dbReference>
<name>C1BUK7_LEPSM</name>
<dbReference type="FunFam" id="2.10.110.10:FF:000066">
    <property type="entry name" value="Four and a half LIM domains protein"/>
    <property type="match status" value="1"/>
</dbReference>
<evidence type="ECO:0000313" key="11">
    <source>
        <dbReference type="EMBL" id="ACO12710.1"/>
    </source>
</evidence>
<dbReference type="OrthoDB" id="274660at2759"/>
<feature type="domain" description="LIM zinc-binding" evidence="10">
    <location>
        <begin position="229"/>
        <end position="288"/>
    </location>
</feature>